<dbReference type="EMBL" id="BK016127">
    <property type="protein sequence ID" value="DAF97176.1"/>
    <property type="molecule type" value="Genomic_DNA"/>
</dbReference>
<evidence type="ECO:0000259" key="1">
    <source>
        <dbReference type="Pfam" id="PF21882"/>
    </source>
</evidence>
<name>A0A8S5URQ1_9CAUD</name>
<sequence length="199" mass="22432">MATTLMNRIRVPEGTDPFNAQGDMDALARSVRTIIWAQNWQDAYNKANQAKWDLGWNPSPSNPDFYWVENPGCLVRYDGTRWDGTSGLYMETTQQGDAGIEYTAPGPNEVMLIKHGRQSSNTDIQFGNGYMPTMVFNTPFPKTCLTVTVTPIYNSGGKYGFTNNRMPMVDYASNRGFRIMYPGETSSTNHSFMWQAIGY</sequence>
<dbReference type="Pfam" id="PF21882">
    <property type="entry name" value="Gp53-like_C"/>
    <property type="match status" value="1"/>
</dbReference>
<proteinExistence type="predicted"/>
<feature type="domain" description="Putative tail fiber protein gp53-like C-terminal" evidence="1">
    <location>
        <begin position="127"/>
        <end position="199"/>
    </location>
</feature>
<dbReference type="InterPro" id="IPR054075">
    <property type="entry name" value="Gp53-like_C"/>
</dbReference>
<evidence type="ECO:0000313" key="2">
    <source>
        <dbReference type="EMBL" id="DAF97176.1"/>
    </source>
</evidence>
<accession>A0A8S5URQ1</accession>
<keyword evidence="2" id="KW-0675">Receptor</keyword>
<protein>
    <submittedName>
        <fullName evidence="2">Putative tail fiber protein fold, Tail fiber, receptor</fullName>
    </submittedName>
</protein>
<organism evidence="2">
    <name type="scientific">Siphoviridae sp. ctksc2</name>
    <dbReference type="NCBI Taxonomy" id="2825645"/>
    <lineage>
        <taxon>Viruses</taxon>
        <taxon>Duplodnaviria</taxon>
        <taxon>Heunggongvirae</taxon>
        <taxon>Uroviricota</taxon>
        <taxon>Caudoviricetes</taxon>
    </lineage>
</organism>
<reference evidence="2" key="1">
    <citation type="journal article" date="2021" name="Proc. Natl. Acad. Sci. U.S.A.">
        <title>A Catalog of Tens of Thousands of Viruses from Human Metagenomes Reveals Hidden Associations with Chronic Diseases.</title>
        <authorList>
            <person name="Tisza M.J."/>
            <person name="Buck C.B."/>
        </authorList>
    </citation>
    <scope>NUCLEOTIDE SEQUENCE</scope>
    <source>
        <strain evidence="2">Ctksc2</strain>
    </source>
</reference>
<dbReference type="Gene3D" id="2.60.40.3940">
    <property type="match status" value="1"/>
</dbReference>